<name>A0ABT0TSP5_9HELI</name>
<keyword evidence="3" id="KW-0812">Transmembrane</keyword>
<feature type="transmembrane region" description="Helical" evidence="3">
    <location>
        <begin position="92"/>
        <end position="112"/>
    </location>
</feature>
<accession>A0ABT0TSP5</accession>
<keyword evidence="3" id="KW-1133">Transmembrane helix</keyword>
<evidence type="ECO:0000256" key="1">
    <source>
        <dbReference type="SAM" id="Coils"/>
    </source>
</evidence>
<gene>
    <name evidence="4" type="ORF">NCR95_01995</name>
</gene>
<proteinExistence type="predicted"/>
<dbReference type="RefSeq" id="WP_242099752.1">
    <property type="nucleotide sequence ID" value="NZ_JAMOKV010000001.1"/>
</dbReference>
<dbReference type="EMBL" id="JAMOKX010000001">
    <property type="protein sequence ID" value="MCL9818947.1"/>
    <property type="molecule type" value="Genomic_DNA"/>
</dbReference>
<feature type="region of interest" description="Disordered" evidence="2">
    <location>
        <begin position="27"/>
        <end position="55"/>
    </location>
</feature>
<evidence type="ECO:0008006" key="6">
    <source>
        <dbReference type="Google" id="ProtNLM"/>
    </source>
</evidence>
<organism evidence="4 5">
    <name type="scientific">Helicobacter colisuis</name>
    <dbReference type="NCBI Taxonomy" id="2949739"/>
    <lineage>
        <taxon>Bacteria</taxon>
        <taxon>Pseudomonadati</taxon>
        <taxon>Campylobacterota</taxon>
        <taxon>Epsilonproteobacteria</taxon>
        <taxon>Campylobacterales</taxon>
        <taxon>Helicobacteraceae</taxon>
        <taxon>Helicobacter</taxon>
    </lineage>
</organism>
<feature type="coiled-coil region" evidence="1">
    <location>
        <begin position="128"/>
        <end position="155"/>
    </location>
</feature>
<evidence type="ECO:0000313" key="4">
    <source>
        <dbReference type="EMBL" id="MCL9818947.1"/>
    </source>
</evidence>
<evidence type="ECO:0000256" key="2">
    <source>
        <dbReference type="SAM" id="MobiDB-lite"/>
    </source>
</evidence>
<dbReference type="Proteomes" id="UP001057522">
    <property type="component" value="Unassembled WGS sequence"/>
</dbReference>
<keyword evidence="3" id="KW-0472">Membrane</keyword>
<feature type="compositionally biased region" description="Polar residues" evidence="2">
    <location>
        <begin position="41"/>
        <end position="55"/>
    </location>
</feature>
<evidence type="ECO:0000256" key="3">
    <source>
        <dbReference type="SAM" id="Phobius"/>
    </source>
</evidence>
<keyword evidence="1" id="KW-0175">Coiled coil</keyword>
<reference evidence="4" key="1">
    <citation type="submission" date="2022-06" db="EMBL/GenBank/DDBJ databases">
        <title>Helicobacter colisuis sp. nov.</title>
        <authorList>
            <person name="Papic B."/>
            <person name="Gruntar I."/>
        </authorList>
    </citation>
    <scope>NUCLEOTIDE SEQUENCE</scope>
    <source>
        <strain evidence="4">11154-15</strain>
    </source>
</reference>
<evidence type="ECO:0000313" key="5">
    <source>
        <dbReference type="Proteomes" id="UP001057522"/>
    </source>
</evidence>
<protein>
    <recommendedName>
        <fullName evidence="6">Septum formation initiator</fullName>
    </recommendedName>
</protein>
<sequence length="163" mass="19396">MESYESLRLKESDKIQKTNFWDRFKKENSQESGIQEDFRESSQNIQKESPYQANFSTSETSSQELLASMEQTSLNPQEKEEVLQIDLEKREISFKMVCISIGIMFFALLLFIPKIYIRNNIYYTSRNITQLQTQLDSLVEENKQIKKQLEDIKFRNLTHELDF</sequence>
<comment type="caution">
    <text evidence="4">The sequence shown here is derived from an EMBL/GenBank/DDBJ whole genome shotgun (WGS) entry which is preliminary data.</text>
</comment>
<keyword evidence="5" id="KW-1185">Reference proteome</keyword>